<feature type="coiled-coil region" evidence="1">
    <location>
        <begin position="326"/>
        <end position="353"/>
    </location>
</feature>
<dbReference type="InterPro" id="IPR027702">
    <property type="entry name" value="Syncoilin"/>
</dbReference>
<dbReference type="GeneTree" id="ENSGT00390000018108"/>
<evidence type="ECO:0008006" key="4">
    <source>
        <dbReference type="Google" id="ProtNLM"/>
    </source>
</evidence>
<sequence length="413" mass="47513">MLQGRCSRAAACLVRTAAELFFPILLSPPPPSIKHTHLLTPSTYSPFFHPIVLKTTVLPGAVFNGSRLVFLDSLMDDQSSVQDGNFMLSTDDSHVQLRFSEDISPSNRTDSETLGRFAQDPILRSEQVDMESLGELFEHCIQRVSHLERQRDVLIQELLVLREPMLQVVGHLRAKLEGTRRLLALAQLDYITVCEDVQQVKRKLFTTTRDCIQSQVKLAEQEYEVAQSACRFAYLTQELVQLEDAHQNQLNSLPDQATKPCRPRAMSDISQCRQASIRLQRRLSGSVKMLEGWYEPRLMVLLKRRQVGEEALRKTREQAVDLRAGLKPLREEIQRLEVQRSCLKQRITLLETERQESTAQHKVQERLDRTDVQKSKKGLEDLKDGLLAELTFLRWVYPNHFCFNLVKVKIINE</sequence>
<dbReference type="STRING" id="8153.ENSHBUP00000013332"/>
<dbReference type="Ensembl" id="ENSHBUT00000032909.1">
    <property type="protein sequence ID" value="ENSHBUP00000013332.1"/>
    <property type="gene ID" value="ENSHBUG00000015121.1"/>
</dbReference>
<organism evidence="2 3">
    <name type="scientific">Haplochromis burtoni</name>
    <name type="common">Burton's mouthbrooder</name>
    <name type="synonym">Chromis burtoni</name>
    <dbReference type="NCBI Taxonomy" id="8153"/>
    <lineage>
        <taxon>Eukaryota</taxon>
        <taxon>Metazoa</taxon>
        <taxon>Chordata</taxon>
        <taxon>Craniata</taxon>
        <taxon>Vertebrata</taxon>
        <taxon>Euteleostomi</taxon>
        <taxon>Actinopterygii</taxon>
        <taxon>Neopterygii</taxon>
        <taxon>Teleostei</taxon>
        <taxon>Neoteleostei</taxon>
        <taxon>Acanthomorphata</taxon>
        <taxon>Ovalentaria</taxon>
        <taxon>Cichlomorphae</taxon>
        <taxon>Cichliformes</taxon>
        <taxon>Cichlidae</taxon>
        <taxon>African cichlids</taxon>
        <taxon>Pseudocrenilabrinae</taxon>
        <taxon>Haplochromini</taxon>
        <taxon>Haplochromis</taxon>
    </lineage>
</organism>
<dbReference type="Proteomes" id="UP000264840">
    <property type="component" value="Unplaced"/>
</dbReference>
<name>A0A3Q2VMS0_HAPBU</name>
<keyword evidence="1" id="KW-0175">Coiled coil</keyword>
<reference evidence="2" key="1">
    <citation type="submission" date="2025-08" db="UniProtKB">
        <authorList>
            <consortium name="Ensembl"/>
        </authorList>
    </citation>
    <scope>IDENTIFICATION</scope>
</reference>
<proteinExistence type="predicted"/>
<protein>
    <recommendedName>
        <fullName evidence="4">IF rod domain-containing protein</fullName>
    </recommendedName>
</protein>
<dbReference type="PANTHER" id="PTHR47147:SF1">
    <property type="entry name" value="SYNCOILIN"/>
    <property type="match status" value="1"/>
</dbReference>
<dbReference type="PANTHER" id="PTHR47147">
    <property type="entry name" value="SYNCOILIN"/>
    <property type="match status" value="1"/>
</dbReference>
<keyword evidence="3" id="KW-1185">Reference proteome</keyword>
<reference evidence="2" key="2">
    <citation type="submission" date="2025-09" db="UniProtKB">
        <authorList>
            <consortium name="Ensembl"/>
        </authorList>
    </citation>
    <scope>IDENTIFICATION</scope>
</reference>
<accession>A0A3Q2VMS0</accession>
<dbReference type="AlphaFoldDB" id="A0A3Q2VMS0"/>
<dbReference type="OMA" id="QCRQASI"/>
<dbReference type="GO" id="GO:0005882">
    <property type="term" value="C:intermediate filament"/>
    <property type="evidence" value="ECO:0007669"/>
    <property type="project" value="InterPro"/>
</dbReference>
<evidence type="ECO:0000313" key="2">
    <source>
        <dbReference type="Ensembl" id="ENSHBUP00000013332.1"/>
    </source>
</evidence>
<evidence type="ECO:0000256" key="1">
    <source>
        <dbReference type="SAM" id="Coils"/>
    </source>
</evidence>
<evidence type="ECO:0000313" key="3">
    <source>
        <dbReference type="Proteomes" id="UP000264840"/>
    </source>
</evidence>